<dbReference type="InterPro" id="IPR040026">
    <property type="entry name" value="FliD"/>
</dbReference>
<protein>
    <recommendedName>
        <fullName evidence="5">Flagellar hook-associated protein 2</fullName>
        <shortName evidence="5">HAP2</shortName>
    </recommendedName>
    <alternativeName>
        <fullName evidence="5">Flagellar cap protein</fullName>
    </alternativeName>
</protein>
<evidence type="ECO:0000256" key="2">
    <source>
        <dbReference type="ARBA" id="ARBA00011255"/>
    </source>
</evidence>
<evidence type="ECO:0000259" key="7">
    <source>
        <dbReference type="Pfam" id="PF02465"/>
    </source>
</evidence>
<dbReference type="Pfam" id="PF02465">
    <property type="entry name" value="FliD_N"/>
    <property type="match status" value="1"/>
</dbReference>
<comment type="function">
    <text evidence="5">Required for morphogenesis and for the elongation of the flagellar filament by facilitating polymerization of the flagellin monomers at the tip of growing filament. Forms a capping structure, which prevents flagellin subunits (transported through the central channel of the flagellum) from leaking out without polymerization at the distal end.</text>
</comment>
<dbReference type="PANTHER" id="PTHR30288">
    <property type="entry name" value="FLAGELLAR CAP/ASSEMBLY PROTEIN FLID"/>
    <property type="match status" value="1"/>
</dbReference>
<keyword evidence="10" id="KW-1185">Reference proteome</keyword>
<keyword evidence="9" id="KW-0282">Flagellum</keyword>
<comment type="caution">
    <text evidence="9">The sequence shown here is derived from an EMBL/GenBank/DDBJ whole genome shotgun (WGS) entry which is preliminary data.</text>
</comment>
<evidence type="ECO:0000256" key="6">
    <source>
        <dbReference type="SAM" id="MobiDB-lite"/>
    </source>
</evidence>
<evidence type="ECO:0000313" key="9">
    <source>
        <dbReference type="EMBL" id="MCL1126508.1"/>
    </source>
</evidence>
<dbReference type="InterPro" id="IPR018247">
    <property type="entry name" value="EF_Hand_1_Ca_BS"/>
</dbReference>
<keyword evidence="3" id="KW-0175">Coiled coil</keyword>
<dbReference type="InterPro" id="IPR003481">
    <property type="entry name" value="FliD_N"/>
</dbReference>
<dbReference type="Proteomes" id="UP001203423">
    <property type="component" value="Unassembled WGS sequence"/>
</dbReference>
<evidence type="ECO:0000256" key="4">
    <source>
        <dbReference type="ARBA" id="ARBA00023143"/>
    </source>
</evidence>
<evidence type="ECO:0000259" key="8">
    <source>
        <dbReference type="Pfam" id="PF07195"/>
    </source>
</evidence>
<proteinExistence type="inferred from homology"/>
<comment type="subunit">
    <text evidence="2 5">Homopentamer.</text>
</comment>
<dbReference type="PROSITE" id="PS00018">
    <property type="entry name" value="EF_HAND_1"/>
    <property type="match status" value="1"/>
</dbReference>
<evidence type="ECO:0000256" key="5">
    <source>
        <dbReference type="RuleBase" id="RU362066"/>
    </source>
</evidence>
<dbReference type="RefSeq" id="WP_248941898.1">
    <property type="nucleotide sequence ID" value="NZ_JAKIKS010000091.1"/>
</dbReference>
<feature type="region of interest" description="Disordered" evidence="6">
    <location>
        <begin position="285"/>
        <end position="312"/>
    </location>
</feature>
<dbReference type="EMBL" id="JAKIKS010000091">
    <property type="protein sequence ID" value="MCL1126508.1"/>
    <property type="molecule type" value="Genomic_DNA"/>
</dbReference>
<dbReference type="InterPro" id="IPR010809">
    <property type="entry name" value="FliD_C"/>
</dbReference>
<keyword evidence="9" id="KW-0969">Cilium</keyword>
<evidence type="ECO:0000256" key="3">
    <source>
        <dbReference type="ARBA" id="ARBA00023054"/>
    </source>
</evidence>
<accession>A0ABT0LFR3</accession>
<feature type="domain" description="Flagellar hook-associated protein 2 C-terminal" evidence="8">
    <location>
        <begin position="207"/>
        <end position="456"/>
    </location>
</feature>
<comment type="subcellular location">
    <subcellularLocation>
        <location evidence="5">Secreted</location>
    </subcellularLocation>
    <subcellularLocation>
        <location evidence="5">Bacterial flagellum</location>
    </subcellularLocation>
</comment>
<keyword evidence="5" id="KW-0964">Secreted</keyword>
<keyword evidence="4 5" id="KW-0975">Bacterial flagellum</keyword>
<dbReference type="PANTHER" id="PTHR30288:SF0">
    <property type="entry name" value="FLAGELLAR HOOK-ASSOCIATED PROTEIN 2"/>
    <property type="match status" value="1"/>
</dbReference>
<sequence length="466" mass="50719">MISGMSSAQFSEQLVAADRMGKDQLYSNKLSSSNLKLDAYKMLETSLDKISSKLGKIDGESFEKKTASISDDNASITVDPSAPKGNYDLYVEQLAQAQQLSATFDSEDALLSGSEWTSGTFSIQVGSDVTDIVTLDLADLNADGTMTVADLRDKINSHSDNPGVTASLMRTGDDVKLLLTSNDSGVDNTLDVKLGGSAYVMDEPRVAQDAKIKLNGVSITSSSNYLEDVIDGISIELNQAHEVGKSSTIKVESDFESSKDSVTDFVDSFNEFMDKLNQLTRSMGTTVLDETSSTSSSSSSDDNDDEEDEFKTTAVSEDQIGALKGDSSLRMLQSNMRNVMFQTAPNGMRLADIGIEINRSGKLDIDKDKLSEALKNDPDAVKAMFSDTDSYVDQLEAITKPFTQTAGLLDMKEDNLTTQIKRIEDDMSQHDYRMKQKYNIYLAQFTAMEATINSLSAASSLFYQGS</sequence>
<feature type="domain" description="Flagellar hook-associated protein 2 N-terminal" evidence="7">
    <location>
        <begin position="3"/>
        <end position="98"/>
    </location>
</feature>
<dbReference type="InterPro" id="IPR010810">
    <property type="entry name" value="Flagellin_hook_IN_motif"/>
</dbReference>
<reference evidence="9 10" key="1">
    <citation type="submission" date="2022-01" db="EMBL/GenBank/DDBJ databases">
        <title>Whole genome-based taxonomy of the Shewanellaceae.</title>
        <authorList>
            <person name="Martin-Rodriguez A.J."/>
        </authorList>
    </citation>
    <scope>NUCLEOTIDE SEQUENCE [LARGE SCALE GENOMIC DNA]</scope>
    <source>
        <strain evidence="9 10">DSM 17177</strain>
    </source>
</reference>
<evidence type="ECO:0000256" key="1">
    <source>
        <dbReference type="ARBA" id="ARBA00009764"/>
    </source>
</evidence>
<dbReference type="Pfam" id="PF07195">
    <property type="entry name" value="FliD_C"/>
    <property type="match status" value="1"/>
</dbReference>
<gene>
    <name evidence="9" type="primary">fliD</name>
    <name evidence="9" type="ORF">L2764_18965</name>
</gene>
<evidence type="ECO:0000313" key="10">
    <source>
        <dbReference type="Proteomes" id="UP001203423"/>
    </source>
</evidence>
<feature type="compositionally biased region" description="Low complexity" evidence="6">
    <location>
        <begin position="289"/>
        <end position="300"/>
    </location>
</feature>
<name>A0ABT0LFR3_9GAMM</name>
<keyword evidence="9" id="KW-0966">Cell projection</keyword>
<comment type="similarity">
    <text evidence="1 5">Belongs to the FliD family.</text>
</comment>
<dbReference type="Pfam" id="PF07196">
    <property type="entry name" value="Flagellin_IN"/>
    <property type="match status" value="1"/>
</dbReference>
<organism evidence="9 10">
    <name type="scientific">Shewanella surugensis</name>
    <dbReference type="NCBI Taxonomy" id="212020"/>
    <lineage>
        <taxon>Bacteria</taxon>
        <taxon>Pseudomonadati</taxon>
        <taxon>Pseudomonadota</taxon>
        <taxon>Gammaproteobacteria</taxon>
        <taxon>Alteromonadales</taxon>
        <taxon>Shewanellaceae</taxon>
        <taxon>Shewanella</taxon>
    </lineage>
</organism>